<comment type="caution">
    <text evidence="19">The sequence shown here is derived from an EMBL/GenBank/DDBJ whole genome shotgun (WGS) entry which is preliminary data.</text>
</comment>
<dbReference type="CDD" id="cd03017">
    <property type="entry name" value="PRX_BCP"/>
    <property type="match status" value="1"/>
</dbReference>
<dbReference type="GO" id="GO:0009534">
    <property type="term" value="C:chloroplast thylakoid"/>
    <property type="evidence" value="ECO:0007669"/>
    <property type="project" value="UniProtKB-SubCell"/>
</dbReference>
<name>A0A8J6EAC2_9EUKA</name>
<comment type="catalytic activity">
    <reaction evidence="16">
        <text>a hydroperoxide + [thioredoxin]-dithiol = an alcohol + [thioredoxin]-disulfide + H2O</text>
        <dbReference type="Rhea" id="RHEA:62620"/>
        <dbReference type="Rhea" id="RHEA-COMP:10698"/>
        <dbReference type="Rhea" id="RHEA-COMP:10700"/>
        <dbReference type="ChEBI" id="CHEBI:15377"/>
        <dbReference type="ChEBI" id="CHEBI:29950"/>
        <dbReference type="ChEBI" id="CHEBI:30879"/>
        <dbReference type="ChEBI" id="CHEBI:35924"/>
        <dbReference type="ChEBI" id="CHEBI:50058"/>
        <dbReference type="EC" id="1.11.1.24"/>
    </reaction>
</comment>
<evidence type="ECO:0000256" key="10">
    <source>
        <dbReference type="ARBA" id="ARBA00023157"/>
    </source>
</evidence>
<evidence type="ECO:0000256" key="11">
    <source>
        <dbReference type="ARBA" id="ARBA00023284"/>
    </source>
</evidence>
<keyword evidence="8" id="KW-0560">Oxidoreductase</keyword>
<comment type="subunit">
    <text evidence="1">Monomer.</text>
</comment>
<feature type="active site" description="Cysteine sulfenic acid (-SOH) intermediate; for peroxidase activity" evidence="17">
    <location>
        <position position="44"/>
    </location>
</feature>
<evidence type="ECO:0000313" key="19">
    <source>
        <dbReference type="EMBL" id="KAG9394495.1"/>
    </source>
</evidence>
<evidence type="ECO:0000256" key="9">
    <source>
        <dbReference type="ARBA" id="ARBA00023078"/>
    </source>
</evidence>
<evidence type="ECO:0000256" key="7">
    <source>
        <dbReference type="ARBA" id="ARBA00022946"/>
    </source>
</evidence>
<dbReference type="AlphaFoldDB" id="A0A8J6EAC2"/>
<evidence type="ECO:0000313" key="20">
    <source>
        <dbReference type="Proteomes" id="UP000717585"/>
    </source>
</evidence>
<dbReference type="PROSITE" id="PS51352">
    <property type="entry name" value="THIOREDOXIN_2"/>
    <property type="match status" value="1"/>
</dbReference>
<gene>
    <name evidence="19" type="ORF">J8273_4169</name>
</gene>
<dbReference type="EMBL" id="JAHDYR010000015">
    <property type="protein sequence ID" value="KAG9394495.1"/>
    <property type="molecule type" value="Genomic_DNA"/>
</dbReference>
<keyword evidence="11" id="KW-0676">Redox-active center</keyword>
<dbReference type="PANTHER" id="PTHR42801:SF4">
    <property type="entry name" value="AHPC_TSA FAMILY PROTEIN"/>
    <property type="match status" value="1"/>
</dbReference>
<sequence length="149" mass="16558">MAKTVKVGDKAPHFTSKDKDGNDFEYKGEMAVIFFYPKDETAVCTKEACAFRDSYQDFSDKGVKVIGISGDSEESHQKFSAHHNLPYTLLSDTDSSLRKAFGVPKAMGLLPGRVTFVIDKEGIIRLVFSAMLESNKHVKKALDVIAEFE</sequence>
<dbReference type="GO" id="GO:0008379">
    <property type="term" value="F:thioredoxin peroxidase activity"/>
    <property type="evidence" value="ECO:0007669"/>
    <property type="project" value="TreeGrafter"/>
</dbReference>
<accession>A0A8J6EAC2</accession>
<dbReference type="GO" id="GO:0045454">
    <property type="term" value="P:cell redox homeostasis"/>
    <property type="evidence" value="ECO:0007669"/>
    <property type="project" value="TreeGrafter"/>
</dbReference>
<evidence type="ECO:0000256" key="1">
    <source>
        <dbReference type="ARBA" id="ARBA00011245"/>
    </source>
</evidence>
<dbReference type="GO" id="GO:0034599">
    <property type="term" value="P:cellular response to oxidative stress"/>
    <property type="evidence" value="ECO:0007669"/>
    <property type="project" value="TreeGrafter"/>
</dbReference>
<proteinExistence type="inferred from homology"/>
<evidence type="ECO:0000256" key="5">
    <source>
        <dbReference type="ARBA" id="ARBA00022640"/>
    </source>
</evidence>
<keyword evidence="9" id="KW-0793">Thylakoid</keyword>
<evidence type="ECO:0000259" key="18">
    <source>
        <dbReference type="PROSITE" id="PS51352"/>
    </source>
</evidence>
<evidence type="ECO:0000256" key="14">
    <source>
        <dbReference type="ARBA" id="ARBA00042163"/>
    </source>
</evidence>
<dbReference type="OrthoDB" id="338622at2759"/>
<comment type="subcellular location">
    <subcellularLocation>
        <location evidence="15">Plastid</location>
        <location evidence="15">Chloroplast thylakoid</location>
    </subcellularLocation>
</comment>
<evidence type="ECO:0000256" key="8">
    <source>
        <dbReference type="ARBA" id="ARBA00023002"/>
    </source>
</evidence>
<evidence type="ECO:0000256" key="13">
    <source>
        <dbReference type="ARBA" id="ARBA00038489"/>
    </source>
</evidence>
<dbReference type="PIRSF" id="PIRSF000239">
    <property type="entry name" value="AHPC"/>
    <property type="match status" value="1"/>
</dbReference>
<evidence type="ECO:0000256" key="4">
    <source>
        <dbReference type="ARBA" id="ARBA00022559"/>
    </source>
</evidence>
<keyword evidence="7" id="KW-0809">Transit peptide</keyword>
<keyword evidence="5" id="KW-0934">Plastid</keyword>
<evidence type="ECO:0000256" key="2">
    <source>
        <dbReference type="ARBA" id="ARBA00013017"/>
    </source>
</evidence>
<keyword evidence="3" id="KW-0150">Chloroplast</keyword>
<organism evidence="19 20">
    <name type="scientific">Carpediemonas membranifera</name>
    <dbReference type="NCBI Taxonomy" id="201153"/>
    <lineage>
        <taxon>Eukaryota</taxon>
        <taxon>Metamonada</taxon>
        <taxon>Carpediemonas-like organisms</taxon>
        <taxon>Carpediemonas</taxon>
    </lineage>
</organism>
<keyword evidence="6" id="KW-0049">Antioxidant</keyword>
<dbReference type="FunFam" id="3.40.30.10:FF:000122">
    <property type="entry name" value="Peroxiredoxin Q chloroplastic"/>
    <property type="match status" value="1"/>
</dbReference>
<feature type="domain" description="Thioredoxin" evidence="18">
    <location>
        <begin position="5"/>
        <end position="149"/>
    </location>
</feature>
<dbReference type="Proteomes" id="UP000717585">
    <property type="component" value="Unassembled WGS sequence"/>
</dbReference>
<dbReference type="Gene3D" id="3.40.30.10">
    <property type="entry name" value="Glutaredoxin"/>
    <property type="match status" value="1"/>
</dbReference>
<evidence type="ECO:0000256" key="17">
    <source>
        <dbReference type="PIRSR" id="PIRSR000239-1"/>
    </source>
</evidence>
<keyword evidence="4" id="KW-0575">Peroxidase</keyword>
<dbReference type="SUPFAM" id="SSF52833">
    <property type="entry name" value="Thioredoxin-like"/>
    <property type="match status" value="1"/>
</dbReference>
<dbReference type="InterPro" id="IPR000866">
    <property type="entry name" value="AhpC/TSA"/>
</dbReference>
<dbReference type="InterPro" id="IPR036249">
    <property type="entry name" value="Thioredoxin-like_sf"/>
</dbReference>
<dbReference type="InterPro" id="IPR050924">
    <property type="entry name" value="Peroxiredoxin_BCP/PrxQ"/>
</dbReference>
<dbReference type="Pfam" id="PF00578">
    <property type="entry name" value="AhpC-TSA"/>
    <property type="match status" value="1"/>
</dbReference>
<comment type="similarity">
    <text evidence="13">Belongs to the peroxiredoxin family. BCP/PrxQ subfamily.</text>
</comment>
<dbReference type="PANTHER" id="PTHR42801">
    <property type="entry name" value="THIOREDOXIN-DEPENDENT PEROXIDE REDUCTASE"/>
    <property type="match status" value="1"/>
</dbReference>
<dbReference type="InterPro" id="IPR013766">
    <property type="entry name" value="Thioredoxin_domain"/>
</dbReference>
<evidence type="ECO:0000256" key="12">
    <source>
        <dbReference type="ARBA" id="ARBA00032824"/>
    </source>
</evidence>
<keyword evidence="10" id="KW-1015">Disulfide bond</keyword>
<evidence type="ECO:0000256" key="15">
    <source>
        <dbReference type="ARBA" id="ARBA00046272"/>
    </source>
</evidence>
<evidence type="ECO:0000256" key="6">
    <source>
        <dbReference type="ARBA" id="ARBA00022862"/>
    </source>
</evidence>
<reference evidence="19" key="1">
    <citation type="submission" date="2021-05" db="EMBL/GenBank/DDBJ databases">
        <title>A free-living protist that lacks canonical eukaryotic 1 DNA replication and segregation systems.</title>
        <authorList>
            <person name="Salas-Leiva D.E."/>
            <person name="Tromer E.C."/>
            <person name="Curtis B.A."/>
            <person name="Jerlstrom-Hultqvist J."/>
            <person name="Kolisko M."/>
            <person name="Yi Z."/>
            <person name="Salas-Leiva J.S."/>
            <person name="Gallot-Lavallee L."/>
            <person name="Kops G.J.P.L."/>
            <person name="Archibald J.M."/>
            <person name="Simpson A.G.B."/>
            <person name="Roger A.J."/>
        </authorList>
    </citation>
    <scope>NUCLEOTIDE SEQUENCE</scope>
    <source>
        <strain evidence="19">BICM</strain>
    </source>
</reference>
<dbReference type="InterPro" id="IPR024706">
    <property type="entry name" value="Peroxiredoxin_AhpC-typ"/>
</dbReference>
<keyword evidence="20" id="KW-1185">Reference proteome</keyword>
<dbReference type="EC" id="1.11.1.24" evidence="2"/>
<evidence type="ECO:0000256" key="16">
    <source>
        <dbReference type="ARBA" id="ARBA00049091"/>
    </source>
</evidence>
<protein>
    <recommendedName>
        <fullName evidence="2">thioredoxin-dependent peroxiredoxin</fullName>
        <ecNumber evidence="2">1.11.1.24</ecNumber>
    </recommendedName>
    <alternativeName>
        <fullName evidence="12">Thioredoxin peroxidase</fullName>
    </alternativeName>
    <alternativeName>
        <fullName evidence="14">Thioredoxin-dependent peroxiredoxin Q</fullName>
    </alternativeName>
</protein>
<evidence type="ECO:0000256" key="3">
    <source>
        <dbReference type="ARBA" id="ARBA00022528"/>
    </source>
</evidence>